<protein>
    <submittedName>
        <fullName evidence="1">Uncharacterized protein</fullName>
    </submittedName>
</protein>
<organism evidence="1 2">
    <name type="scientific">Gonium pectorale</name>
    <name type="common">Green alga</name>
    <dbReference type="NCBI Taxonomy" id="33097"/>
    <lineage>
        <taxon>Eukaryota</taxon>
        <taxon>Viridiplantae</taxon>
        <taxon>Chlorophyta</taxon>
        <taxon>core chlorophytes</taxon>
        <taxon>Chlorophyceae</taxon>
        <taxon>CS clade</taxon>
        <taxon>Chlamydomonadales</taxon>
        <taxon>Volvocaceae</taxon>
        <taxon>Gonium</taxon>
    </lineage>
</organism>
<evidence type="ECO:0000313" key="1">
    <source>
        <dbReference type="EMBL" id="KXZ41273.1"/>
    </source>
</evidence>
<proteinExistence type="predicted"/>
<comment type="caution">
    <text evidence="1">The sequence shown here is derived from an EMBL/GenBank/DDBJ whole genome shotgun (WGS) entry which is preliminary data.</text>
</comment>
<keyword evidence="2" id="KW-1185">Reference proteome</keyword>
<reference evidence="2" key="1">
    <citation type="journal article" date="2016" name="Nat. Commun.">
        <title>The Gonium pectorale genome demonstrates co-option of cell cycle regulation during the evolution of multicellularity.</title>
        <authorList>
            <person name="Hanschen E.R."/>
            <person name="Marriage T.N."/>
            <person name="Ferris P.J."/>
            <person name="Hamaji T."/>
            <person name="Toyoda A."/>
            <person name="Fujiyama A."/>
            <person name="Neme R."/>
            <person name="Noguchi H."/>
            <person name="Minakuchi Y."/>
            <person name="Suzuki M."/>
            <person name="Kawai-Toyooka H."/>
            <person name="Smith D.R."/>
            <person name="Sparks H."/>
            <person name="Anderson J."/>
            <person name="Bakaric R."/>
            <person name="Luria V."/>
            <person name="Karger A."/>
            <person name="Kirschner M.W."/>
            <person name="Durand P.M."/>
            <person name="Michod R.E."/>
            <person name="Nozaki H."/>
            <person name="Olson B.J."/>
        </authorList>
    </citation>
    <scope>NUCLEOTIDE SEQUENCE [LARGE SCALE GENOMIC DNA]</scope>
    <source>
        <strain evidence="2">NIES-2863</strain>
    </source>
</reference>
<name>A0A150FUF5_GONPE</name>
<dbReference type="AlphaFoldDB" id="A0A150FUF5"/>
<evidence type="ECO:0000313" key="2">
    <source>
        <dbReference type="Proteomes" id="UP000075714"/>
    </source>
</evidence>
<sequence length="248" mass="25990">MTSETWKIPFDKVVIKSSNINGVMRSLQRRRAAAETADMTEIIEIQDSWRHPLHALQDMGLTHMAQVGQPQVTMVELLHEHHNMEAHLLALLSVHYADLKNFAFTATHRVNGLQRDQGASILVAAASPSAALSAATHHAAVVAAVIAAATIATTSRRSSAIFAAGISAAVAHAGAAPLPPAAPPPPGPILWAVSATASAGHNDASASNAVGAPKKALTKRTECRPAKPTEAWIPGVASMRVRCCRANG</sequence>
<dbReference type="EMBL" id="LSYV01000584">
    <property type="protein sequence ID" value="KXZ41273.1"/>
    <property type="molecule type" value="Genomic_DNA"/>
</dbReference>
<dbReference type="OrthoDB" id="550804at2759"/>
<accession>A0A150FUF5</accession>
<dbReference type="Proteomes" id="UP000075714">
    <property type="component" value="Unassembled WGS sequence"/>
</dbReference>
<gene>
    <name evidence="1" type="ORF">GPECTOR_587g650</name>
</gene>